<organism evidence="1 2">
    <name type="scientific">Saprolegnia parasitica (strain CBS 223.65)</name>
    <dbReference type="NCBI Taxonomy" id="695850"/>
    <lineage>
        <taxon>Eukaryota</taxon>
        <taxon>Sar</taxon>
        <taxon>Stramenopiles</taxon>
        <taxon>Oomycota</taxon>
        <taxon>Saprolegniomycetes</taxon>
        <taxon>Saprolegniales</taxon>
        <taxon>Saprolegniaceae</taxon>
        <taxon>Saprolegnia</taxon>
    </lineage>
</organism>
<dbReference type="KEGG" id="spar:SPRG_00903"/>
<dbReference type="EMBL" id="KK583190">
    <property type="protein sequence ID" value="KDO34842.1"/>
    <property type="molecule type" value="Genomic_DNA"/>
</dbReference>
<dbReference type="RefSeq" id="XP_012194505.1">
    <property type="nucleotide sequence ID" value="XM_012339115.1"/>
</dbReference>
<dbReference type="VEuPathDB" id="FungiDB:SPRG_00903"/>
<dbReference type="AlphaFoldDB" id="A0A067D761"/>
<evidence type="ECO:0000313" key="2">
    <source>
        <dbReference type="Proteomes" id="UP000030745"/>
    </source>
</evidence>
<protein>
    <submittedName>
        <fullName evidence="1">Uncharacterized protein</fullName>
    </submittedName>
</protein>
<evidence type="ECO:0000313" key="1">
    <source>
        <dbReference type="EMBL" id="KDO34842.1"/>
    </source>
</evidence>
<sequence>MADEAPLEQRFAAASTEFARTTIRTKEDAQKLHGRVNDWREDVNTLAGQIAAQLNVCKSLRTSKAMHSIAATPTPLDVVRFSDVDPFHLMRSDIRSLYDFRLSTLRSQILDASNTTSIDLELDKDAAQLKLILDEPSTVEKAGDADTAFQSMLKFTLAKSDLCCKIADDVLRTKRATDLERGIEDEGLTIDARASVLLSRETKLFISFYAADLHI</sequence>
<dbReference type="STRING" id="695850.A0A067D761"/>
<keyword evidence="2" id="KW-1185">Reference proteome</keyword>
<dbReference type="GeneID" id="24123526"/>
<proteinExistence type="predicted"/>
<accession>A0A067D761</accession>
<name>A0A067D761_SAPPC</name>
<gene>
    <name evidence="1" type="ORF">SPRG_00903</name>
</gene>
<dbReference type="Proteomes" id="UP000030745">
    <property type="component" value="Unassembled WGS sequence"/>
</dbReference>
<reference evidence="1 2" key="1">
    <citation type="journal article" date="2013" name="PLoS Genet.">
        <title>Distinctive expansion of potential virulence genes in the genome of the oomycete fish pathogen Saprolegnia parasitica.</title>
        <authorList>
            <person name="Jiang R.H."/>
            <person name="de Bruijn I."/>
            <person name="Haas B.J."/>
            <person name="Belmonte R."/>
            <person name="Lobach L."/>
            <person name="Christie J."/>
            <person name="van den Ackerveken G."/>
            <person name="Bottin A."/>
            <person name="Bulone V."/>
            <person name="Diaz-Moreno S.M."/>
            <person name="Dumas B."/>
            <person name="Fan L."/>
            <person name="Gaulin E."/>
            <person name="Govers F."/>
            <person name="Grenville-Briggs L.J."/>
            <person name="Horner N.R."/>
            <person name="Levin J.Z."/>
            <person name="Mammella M."/>
            <person name="Meijer H.J."/>
            <person name="Morris P."/>
            <person name="Nusbaum C."/>
            <person name="Oome S."/>
            <person name="Phillips A.J."/>
            <person name="van Rooyen D."/>
            <person name="Rzeszutek E."/>
            <person name="Saraiva M."/>
            <person name="Secombes C.J."/>
            <person name="Seidl M.F."/>
            <person name="Snel B."/>
            <person name="Stassen J.H."/>
            <person name="Sykes S."/>
            <person name="Tripathy S."/>
            <person name="van den Berg H."/>
            <person name="Vega-Arreguin J.C."/>
            <person name="Wawra S."/>
            <person name="Young S.K."/>
            <person name="Zeng Q."/>
            <person name="Dieguez-Uribeondo J."/>
            <person name="Russ C."/>
            <person name="Tyler B.M."/>
            <person name="van West P."/>
        </authorList>
    </citation>
    <scope>NUCLEOTIDE SEQUENCE [LARGE SCALE GENOMIC DNA]</scope>
    <source>
        <strain evidence="1 2">CBS 223.65</strain>
    </source>
</reference>